<sequence length="484" mass="55515">FIGACGNGEYVVYSSMALRNTKFGPASKFVWGCDSSTYAVFNGSSKITIVKNFKEKCDYTTSNVDEIYGGTLLGIKSSDTLTFYTWETFDLVRQIDVEASNVIWSENNMVVISSKEDSFYILRYDENEFNECENVPENGVESSFEILHTVEDSVTTGVWCGAFFVYTNFTNRLNYFVGGHIITIAHLDRQMYILGYLAKHCKVYLSDKNCQIVGYQLLNCVLDYQSAVLKNDFEAADTHLVSIPMSHRNSIAEFLHAQNFKKQALAVATDLEFKFILALEIEDIELSYDLAKQLDSKDNWMRLSEVVERSGHINILLECLEKMEDLPGQFFYAKMLGSKDMLAKVAKKAYTEKHFNITFISYFISGRLDDCIELFIDNGRFSEAAIFARTYAPSRIVFVTNLWKKYIDKSDAKLAKSIATPDKYPNLFPEYQNDLMVEQFQRIQLESPMKSSNHDLKNDFKEAISKQIFTYDPNIFKEMNVNMI</sequence>
<dbReference type="Pfam" id="PF23953">
    <property type="entry name" value="TPR_COPA_B"/>
    <property type="match status" value="1"/>
</dbReference>
<dbReference type="FunFam" id="1.25.40.470:FF:000001">
    <property type="entry name" value="Coatomer subunit beta"/>
    <property type="match status" value="1"/>
</dbReference>
<evidence type="ECO:0000256" key="2">
    <source>
        <dbReference type="ARBA" id="ARBA00004347"/>
    </source>
</evidence>
<comment type="subcellular location">
    <subcellularLocation>
        <location evidence="2">Cytoplasmic vesicle</location>
        <location evidence="2">COPI-coated vesicle membrane</location>
        <topology evidence="2">Peripheral membrane protein</topology>
        <orientation evidence="2">Cytoplasmic side</orientation>
    </subcellularLocation>
    <subcellularLocation>
        <location evidence="1">Golgi apparatus membrane</location>
        <topology evidence="1">Peripheral membrane protein</topology>
        <orientation evidence="1">Cytoplasmic side</orientation>
    </subcellularLocation>
</comment>
<gene>
    <name evidence="15" type="ORF">A3Q56_06595</name>
</gene>
<evidence type="ECO:0000259" key="13">
    <source>
        <dbReference type="Pfam" id="PF04053"/>
    </source>
</evidence>
<evidence type="ECO:0000256" key="12">
    <source>
        <dbReference type="ARBA" id="ARBA00023329"/>
    </source>
</evidence>
<dbReference type="GO" id="GO:0005198">
    <property type="term" value="F:structural molecule activity"/>
    <property type="evidence" value="ECO:0007669"/>
    <property type="project" value="InterPro"/>
</dbReference>
<dbReference type="GO" id="GO:0006886">
    <property type="term" value="P:intracellular protein transport"/>
    <property type="evidence" value="ECO:0007669"/>
    <property type="project" value="InterPro"/>
</dbReference>
<keyword evidence="12" id="KW-0968">Cytoplasmic vesicle</keyword>
<evidence type="ECO:0000256" key="7">
    <source>
        <dbReference type="ARBA" id="ARBA00022737"/>
    </source>
</evidence>
<accession>A0A177AUM2</accession>
<keyword evidence="5" id="KW-0963">Cytoplasm</keyword>
<dbReference type="CDD" id="cd22947">
    <property type="entry name" value="Coatomer_WDAD_beta-like"/>
    <property type="match status" value="1"/>
</dbReference>
<comment type="caution">
    <text evidence="15">The sequence shown here is derived from an EMBL/GenBank/DDBJ whole genome shotgun (WGS) entry which is preliminary data.</text>
</comment>
<evidence type="ECO:0000256" key="11">
    <source>
        <dbReference type="ARBA" id="ARBA00023136"/>
    </source>
</evidence>
<dbReference type="GO" id="GO:0016192">
    <property type="term" value="P:vesicle-mediated transport"/>
    <property type="evidence" value="ECO:0007669"/>
    <property type="project" value="UniProtKB-KW"/>
</dbReference>
<keyword evidence="7" id="KW-0677">Repeat</keyword>
<evidence type="ECO:0000256" key="10">
    <source>
        <dbReference type="ARBA" id="ARBA00023034"/>
    </source>
</evidence>
<dbReference type="Gene3D" id="1.25.40.470">
    <property type="match status" value="1"/>
</dbReference>
<name>A0A177AUM2_9BILA</name>
<keyword evidence="16" id="KW-1185">Reference proteome</keyword>
<proteinExistence type="inferred from homology"/>
<organism evidence="15 16">
    <name type="scientific">Intoshia linei</name>
    <dbReference type="NCBI Taxonomy" id="1819745"/>
    <lineage>
        <taxon>Eukaryota</taxon>
        <taxon>Metazoa</taxon>
        <taxon>Spiralia</taxon>
        <taxon>Lophotrochozoa</taxon>
        <taxon>Mesozoa</taxon>
        <taxon>Orthonectida</taxon>
        <taxon>Rhopaluridae</taxon>
        <taxon>Intoshia</taxon>
    </lineage>
</organism>
<dbReference type="GO" id="GO:0000139">
    <property type="term" value="C:Golgi membrane"/>
    <property type="evidence" value="ECO:0007669"/>
    <property type="project" value="UniProtKB-SubCell"/>
</dbReference>
<evidence type="ECO:0000313" key="16">
    <source>
        <dbReference type="Proteomes" id="UP000078046"/>
    </source>
</evidence>
<keyword evidence="11" id="KW-0472">Membrane</keyword>
<feature type="domain" description="COPA/B second beta-propeller" evidence="13">
    <location>
        <begin position="4"/>
        <end position="207"/>
    </location>
</feature>
<evidence type="ECO:0000256" key="5">
    <source>
        <dbReference type="ARBA" id="ARBA00022490"/>
    </source>
</evidence>
<evidence type="ECO:0000256" key="6">
    <source>
        <dbReference type="ARBA" id="ARBA00022574"/>
    </source>
</evidence>
<dbReference type="InterPro" id="IPR006692">
    <property type="entry name" value="Beta-prop_COPA/B_2nd"/>
</dbReference>
<dbReference type="InterPro" id="IPR056176">
    <property type="entry name" value="TPR_COPA_B"/>
</dbReference>
<feature type="non-terminal residue" evidence="15">
    <location>
        <position position="1"/>
    </location>
</feature>
<dbReference type="AlphaFoldDB" id="A0A177AUM2"/>
<dbReference type="Proteomes" id="UP000078046">
    <property type="component" value="Unassembled WGS sequence"/>
</dbReference>
<keyword evidence="9" id="KW-0653">Protein transport</keyword>
<evidence type="ECO:0000256" key="4">
    <source>
        <dbReference type="ARBA" id="ARBA00022448"/>
    </source>
</evidence>
<evidence type="ECO:0000256" key="3">
    <source>
        <dbReference type="ARBA" id="ARBA00010844"/>
    </source>
</evidence>
<keyword evidence="8" id="KW-0931">ER-Golgi transport</keyword>
<keyword evidence="10" id="KW-0333">Golgi apparatus</keyword>
<dbReference type="Pfam" id="PF04053">
    <property type="entry name" value="B-prop_COPA_B_2nd"/>
    <property type="match status" value="1"/>
</dbReference>
<dbReference type="OrthoDB" id="2150324at2759"/>
<dbReference type="GO" id="GO:0030663">
    <property type="term" value="C:COPI-coated vesicle membrane"/>
    <property type="evidence" value="ECO:0007669"/>
    <property type="project" value="UniProtKB-SubCell"/>
</dbReference>
<reference evidence="15 16" key="1">
    <citation type="submission" date="2016-04" db="EMBL/GenBank/DDBJ databases">
        <title>The genome of Intoshia linei affirms orthonectids as highly simplified spiralians.</title>
        <authorList>
            <person name="Mikhailov K.V."/>
            <person name="Slusarev G.S."/>
            <person name="Nikitin M.A."/>
            <person name="Logacheva M.D."/>
            <person name="Penin A."/>
            <person name="Aleoshin V."/>
            <person name="Panchin Y.V."/>
        </authorList>
    </citation>
    <scope>NUCLEOTIDE SEQUENCE [LARGE SCALE GENOMIC DNA]</scope>
    <source>
        <strain evidence="15">Intl2013</strain>
        <tissue evidence="15">Whole animal</tissue>
    </source>
</reference>
<evidence type="ECO:0000313" key="15">
    <source>
        <dbReference type="EMBL" id="OAF65695.1"/>
    </source>
</evidence>
<dbReference type="EMBL" id="LWCA01001184">
    <property type="protein sequence ID" value="OAF65695.1"/>
    <property type="molecule type" value="Genomic_DNA"/>
</dbReference>
<evidence type="ECO:0000256" key="8">
    <source>
        <dbReference type="ARBA" id="ARBA00022892"/>
    </source>
</evidence>
<comment type="similarity">
    <text evidence="3">Belongs to the WD repeat COPB2 family.</text>
</comment>
<keyword evidence="6" id="KW-0853">WD repeat</keyword>
<evidence type="ECO:0000256" key="9">
    <source>
        <dbReference type="ARBA" id="ARBA00022927"/>
    </source>
</evidence>
<keyword evidence="4" id="KW-0813">Transport</keyword>
<feature type="domain" description="COPA/B TPR" evidence="14">
    <location>
        <begin position="224"/>
        <end position="404"/>
    </location>
</feature>
<dbReference type="GO" id="GO:0030117">
    <property type="term" value="C:membrane coat"/>
    <property type="evidence" value="ECO:0007669"/>
    <property type="project" value="InterPro"/>
</dbReference>
<evidence type="ECO:0000259" key="14">
    <source>
        <dbReference type="Pfam" id="PF23953"/>
    </source>
</evidence>
<protein>
    <submittedName>
        <fullName evidence="15">Uncharacterized protein</fullName>
    </submittedName>
</protein>
<evidence type="ECO:0000256" key="1">
    <source>
        <dbReference type="ARBA" id="ARBA00004255"/>
    </source>
</evidence>